<dbReference type="RefSeq" id="WP_345972240.1">
    <property type="nucleotide sequence ID" value="NZ_CP147920.1"/>
</dbReference>
<accession>A0ABZ3H7N5</accession>
<reference evidence="3 4" key="1">
    <citation type="submission" date="2024-03" db="EMBL/GenBank/DDBJ databases">
        <title>Sulfurimonas sp. HSL3-1.</title>
        <authorList>
            <person name="Wang S."/>
        </authorList>
    </citation>
    <scope>NUCLEOTIDE SEQUENCE [LARGE SCALE GENOMIC DNA]</scope>
    <source>
        <strain evidence="3 4">HSL3-1</strain>
    </source>
</reference>
<dbReference type="InterPro" id="IPR002109">
    <property type="entry name" value="Glutaredoxin"/>
</dbReference>
<evidence type="ECO:0000256" key="1">
    <source>
        <dbReference type="SAM" id="MobiDB-lite"/>
    </source>
</evidence>
<dbReference type="Gene3D" id="3.40.30.10">
    <property type="entry name" value="Glutaredoxin"/>
    <property type="match status" value="1"/>
</dbReference>
<gene>
    <name evidence="3" type="ORF">WCY31_09815</name>
</gene>
<evidence type="ECO:0000313" key="3">
    <source>
        <dbReference type="EMBL" id="XAU14538.1"/>
    </source>
</evidence>
<sequence length="109" mass="11723">MAEKPKSRPQGKKPGNARPAASKAGGKPKPKSQKPVALFTAPGCSWCATAKKYLKGKGIRFRTIDISKDAKAAKDCMRHGCRGVPVVLIGNRWICGFDQKSIDKELGLS</sequence>
<feature type="domain" description="Glutaredoxin" evidence="2">
    <location>
        <begin position="36"/>
        <end position="93"/>
    </location>
</feature>
<evidence type="ECO:0000313" key="4">
    <source>
        <dbReference type="Proteomes" id="UP001447842"/>
    </source>
</evidence>
<name>A0ABZ3H7N5_9BACT</name>
<dbReference type="PANTHER" id="PTHR34386:SF1">
    <property type="entry name" value="GLUTAREDOXIN-LIKE PROTEIN NRDH"/>
    <property type="match status" value="1"/>
</dbReference>
<dbReference type="Proteomes" id="UP001447842">
    <property type="component" value="Chromosome"/>
</dbReference>
<dbReference type="PROSITE" id="PS51354">
    <property type="entry name" value="GLUTAREDOXIN_2"/>
    <property type="match status" value="1"/>
</dbReference>
<keyword evidence="4" id="KW-1185">Reference proteome</keyword>
<dbReference type="Pfam" id="PF00462">
    <property type="entry name" value="Glutaredoxin"/>
    <property type="match status" value="1"/>
</dbReference>
<dbReference type="InterPro" id="IPR036249">
    <property type="entry name" value="Thioredoxin-like_sf"/>
</dbReference>
<dbReference type="SUPFAM" id="SSF52833">
    <property type="entry name" value="Thioredoxin-like"/>
    <property type="match status" value="1"/>
</dbReference>
<dbReference type="InterPro" id="IPR051548">
    <property type="entry name" value="Grx-like_ET"/>
</dbReference>
<dbReference type="EMBL" id="CP147920">
    <property type="protein sequence ID" value="XAU14538.1"/>
    <property type="molecule type" value="Genomic_DNA"/>
</dbReference>
<organism evidence="3 4">
    <name type="scientific">Sulfurimonas diazotrophicus</name>
    <dbReference type="NCBI Taxonomy" id="3131939"/>
    <lineage>
        <taxon>Bacteria</taxon>
        <taxon>Pseudomonadati</taxon>
        <taxon>Campylobacterota</taxon>
        <taxon>Epsilonproteobacteria</taxon>
        <taxon>Campylobacterales</taxon>
        <taxon>Sulfurimonadaceae</taxon>
        <taxon>Sulfurimonas</taxon>
    </lineage>
</organism>
<dbReference type="PANTHER" id="PTHR34386">
    <property type="entry name" value="GLUTAREDOXIN"/>
    <property type="match status" value="1"/>
</dbReference>
<dbReference type="CDD" id="cd02976">
    <property type="entry name" value="NrdH"/>
    <property type="match status" value="1"/>
</dbReference>
<protein>
    <submittedName>
        <fullName evidence="3">Glutaredoxin domain-containing protein</fullName>
    </submittedName>
</protein>
<evidence type="ECO:0000259" key="2">
    <source>
        <dbReference type="Pfam" id="PF00462"/>
    </source>
</evidence>
<feature type="region of interest" description="Disordered" evidence="1">
    <location>
        <begin position="1"/>
        <end position="35"/>
    </location>
</feature>
<proteinExistence type="predicted"/>